<evidence type="ECO:0000313" key="3">
    <source>
        <dbReference type="Proteomes" id="UP000229381"/>
    </source>
</evidence>
<dbReference type="NCBIfam" id="TIGR00762">
    <property type="entry name" value="DegV"/>
    <property type="match status" value="1"/>
</dbReference>
<sequence length="292" mass="32222">MNKVGLVIDEGADLPKEIIEKYQIAVVPVKMDWPEIENLPGGNTFQKMREAEKQGIKSFGKTSQPSPKDFLNAFKKQLERFDKIICITLTSKLSGTYNSACQAKNILGSEGEKIFIIDSLNATCGEALSDLRAIDLIEAGKGAEEISEDLEAFRPKIVLRGILKDPKWLEASGRISSTIANWVRKMEKLGLRPLIGIKKGVIKAVGIKAGAKDIPTALFKEFEGRIKSLLRENKKIRTTITHGDNLEAAQKLKEMLESNFKGTEVAFINLIDNVLGVLLGPDALILAWCEIT</sequence>
<proteinExistence type="predicted"/>
<evidence type="ECO:0000256" key="1">
    <source>
        <dbReference type="ARBA" id="ARBA00023121"/>
    </source>
</evidence>
<dbReference type="SUPFAM" id="SSF82549">
    <property type="entry name" value="DAK1/DegV-like"/>
    <property type="match status" value="1"/>
</dbReference>
<dbReference type="InterPro" id="IPR003797">
    <property type="entry name" value="DegV"/>
</dbReference>
<reference evidence="2 3" key="1">
    <citation type="submission" date="2017-09" db="EMBL/GenBank/DDBJ databases">
        <title>Depth-based differentiation of microbial function through sediment-hosted aquifers and enrichment of novel symbionts in the deep terrestrial subsurface.</title>
        <authorList>
            <person name="Probst A.J."/>
            <person name="Ladd B."/>
            <person name="Jarett J.K."/>
            <person name="Geller-Mcgrath D.E."/>
            <person name="Sieber C.M."/>
            <person name="Emerson J.B."/>
            <person name="Anantharaman K."/>
            <person name="Thomas B.C."/>
            <person name="Malmstrom R."/>
            <person name="Stieglmeier M."/>
            <person name="Klingl A."/>
            <person name="Woyke T."/>
            <person name="Ryan C.M."/>
            <person name="Banfield J.F."/>
        </authorList>
    </citation>
    <scope>NUCLEOTIDE SEQUENCE [LARGE SCALE GENOMIC DNA]</scope>
    <source>
        <strain evidence="2">CG11_big_fil_rev_8_21_14_0_20_39_9</strain>
    </source>
</reference>
<dbReference type="Pfam" id="PF02645">
    <property type="entry name" value="DegV"/>
    <property type="match status" value="1"/>
</dbReference>
<dbReference type="PANTHER" id="PTHR33434">
    <property type="entry name" value="DEGV DOMAIN-CONTAINING PROTEIN DR_1986-RELATED"/>
    <property type="match status" value="1"/>
</dbReference>
<dbReference type="PROSITE" id="PS51482">
    <property type="entry name" value="DEGV"/>
    <property type="match status" value="1"/>
</dbReference>
<evidence type="ECO:0000313" key="2">
    <source>
        <dbReference type="EMBL" id="PIQ98386.1"/>
    </source>
</evidence>
<dbReference type="Proteomes" id="UP000229381">
    <property type="component" value="Unassembled WGS sequence"/>
</dbReference>
<dbReference type="Gene3D" id="3.40.50.10170">
    <property type="match status" value="1"/>
</dbReference>
<accession>A0A2H0MNZ7</accession>
<dbReference type="InterPro" id="IPR050270">
    <property type="entry name" value="DegV_domain_contain"/>
</dbReference>
<comment type="caution">
    <text evidence="2">The sequence shown here is derived from an EMBL/GenBank/DDBJ whole genome shotgun (WGS) entry which is preliminary data.</text>
</comment>
<evidence type="ECO:0008006" key="4">
    <source>
        <dbReference type="Google" id="ProtNLM"/>
    </source>
</evidence>
<gene>
    <name evidence="2" type="ORF">COV64_01510</name>
</gene>
<keyword evidence="1" id="KW-0446">Lipid-binding</keyword>
<dbReference type="AlphaFoldDB" id="A0A2H0MNZ7"/>
<dbReference type="PANTHER" id="PTHR33434:SF2">
    <property type="entry name" value="FATTY ACID-BINDING PROTEIN TM_1468"/>
    <property type="match status" value="1"/>
</dbReference>
<name>A0A2H0MNZ7_9BACT</name>
<protein>
    <recommendedName>
        <fullName evidence="4">Fatty acid-binding protein DegV</fullName>
    </recommendedName>
</protein>
<dbReference type="EMBL" id="PCWI01000035">
    <property type="protein sequence ID" value="PIQ98386.1"/>
    <property type="molecule type" value="Genomic_DNA"/>
</dbReference>
<organism evidence="2 3">
    <name type="scientific">Candidatus Nealsonbacteria bacterium CG11_big_fil_rev_8_21_14_0_20_39_9</name>
    <dbReference type="NCBI Taxonomy" id="1974715"/>
    <lineage>
        <taxon>Bacteria</taxon>
        <taxon>Candidatus Nealsoniibacteriota</taxon>
    </lineage>
</organism>
<dbReference type="InterPro" id="IPR043168">
    <property type="entry name" value="DegV_C"/>
</dbReference>
<dbReference type="Gene3D" id="3.30.1180.10">
    <property type="match status" value="1"/>
</dbReference>
<dbReference type="GO" id="GO:0008289">
    <property type="term" value="F:lipid binding"/>
    <property type="evidence" value="ECO:0007669"/>
    <property type="project" value="UniProtKB-KW"/>
</dbReference>